<dbReference type="HOGENOM" id="CLU_065779_3_0_11"/>
<gene>
    <name evidence="2" type="ORF">HMPREF9997_00484</name>
</gene>
<accession>L1MKU2</accession>
<keyword evidence="1" id="KW-0812">Transmembrane</keyword>
<name>L1MKU2_9CORY</name>
<dbReference type="GO" id="GO:0005886">
    <property type="term" value="C:plasma membrane"/>
    <property type="evidence" value="ECO:0007669"/>
    <property type="project" value="UniProtKB-SubCell"/>
</dbReference>
<feature type="transmembrane region" description="Helical" evidence="1">
    <location>
        <begin position="32"/>
        <end position="63"/>
    </location>
</feature>
<sequence>MTSLLLCAGALLVPDAAPLHRITERKTWKKTPVLAVLLLVLLKGPVSLILSAMLVVGTIVWAIRTARQRARATAIRSHTSTFLGFVIGDLRAGNGMPHALGVAVDSLSSDAPSELRDAVRVAAARSAGGGDGATVLISSSCPDLVRVGQLWKVAARHGIPLVALCENAQRRIDAQLTHAAATRAALQGPKATAMVLSILPVVGIGMGGLLGADPLHFLLGGGIGGTLLVTGTGLTTAGFVWSQRIMGRATS</sequence>
<dbReference type="Proteomes" id="UP000010445">
    <property type="component" value="Unassembled WGS sequence"/>
</dbReference>
<dbReference type="OrthoDB" id="4421971at2"/>
<dbReference type="PATRIC" id="fig|1035195.3.peg.438"/>
<dbReference type="eggNOG" id="COG4965">
    <property type="taxonomic scope" value="Bacteria"/>
</dbReference>
<evidence type="ECO:0000313" key="2">
    <source>
        <dbReference type="EMBL" id="EKX91822.1"/>
    </source>
</evidence>
<keyword evidence="1" id="KW-0472">Membrane</keyword>
<dbReference type="AlphaFoldDB" id="L1MKU2"/>
<dbReference type="EMBL" id="AMEM01000009">
    <property type="protein sequence ID" value="EKX91822.1"/>
    <property type="molecule type" value="Genomic_DNA"/>
</dbReference>
<dbReference type="STRING" id="1035195.HMPREF9997_00484"/>
<keyword evidence="3" id="KW-1185">Reference proteome</keyword>
<dbReference type="PANTHER" id="PTHR35007:SF4">
    <property type="entry name" value="CONSERVED TRANSMEMBRANE PROTEIN-RELATED"/>
    <property type="match status" value="1"/>
</dbReference>
<keyword evidence="1" id="KW-1133">Transmembrane helix</keyword>
<reference evidence="2 3" key="1">
    <citation type="submission" date="2012-05" db="EMBL/GenBank/DDBJ databases">
        <authorList>
            <person name="Weinstock G."/>
            <person name="Sodergren E."/>
            <person name="Lobos E.A."/>
            <person name="Fulton L."/>
            <person name="Fulton R."/>
            <person name="Courtney L."/>
            <person name="Fronick C."/>
            <person name="O'Laughlin M."/>
            <person name="Godfrey J."/>
            <person name="Wilson R.M."/>
            <person name="Miner T."/>
            <person name="Farmer C."/>
            <person name="Delehaunty K."/>
            <person name="Cordes M."/>
            <person name="Minx P."/>
            <person name="Tomlinson C."/>
            <person name="Chen J."/>
            <person name="Wollam A."/>
            <person name="Pepin K.H."/>
            <person name="Bhonagiri V."/>
            <person name="Zhang X."/>
            <person name="Suruliraj S."/>
            <person name="Warren W."/>
            <person name="Mitreva M."/>
            <person name="Mardis E.R."/>
            <person name="Wilson R.K."/>
        </authorList>
    </citation>
    <scope>NUCLEOTIDE SEQUENCE [LARGE SCALE GENOMIC DNA]</scope>
    <source>
        <strain evidence="2 3">F0235</strain>
    </source>
</reference>
<dbReference type="RefSeq" id="WP_006062735.1">
    <property type="nucleotide sequence ID" value="NZ_KB290827.1"/>
</dbReference>
<dbReference type="PANTHER" id="PTHR35007">
    <property type="entry name" value="INTEGRAL MEMBRANE PROTEIN-RELATED"/>
    <property type="match status" value="1"/>
</dbReference>
<organism evidence="2 3">
    <name type="scientific">Corynebacterium durum F0235</name>
    <dbReference type="NCBI Taxonomy" id="1035195"/>
    <lineage>
        <taxon>Bacteria</taxon>
        <taxon>Bacillati</taxon>
        <taxon>Actinomycetota</taxon>
        <taxon>Actinomycetes</taxon>
        <taxon>Mycobacteriales</taxon>
        <taxon>Corynebacteriaceae</taxon>
        <taxon>Corynebacterium</taxon>
    </lineage>
</organism>
<comment type="caution">
    <text evidence="2">The sequence shown here is derived from an EMBL/GenBank/DDBJ whole genome shotgun (WGS) entry which is preliminary data.</text>
</comment>
<evidence type="ECO:0000313" key="3">
    <source>
        <dbReference type="Proteomes" id="UP000010445"/>
    </source>
</evidence>
<feature type="transmembrane region" description="Helical" evidence="1">
    <location>
        <begin position="191"/>
        <end position="211"/>
    </location>
</feature>
<proteinExistence type="predicted"/>
<protein>
    <submittedName>
        <fullName evidence="2">Bacterial type II secretion system protein F domain protein</fullName>
    </submittedName>
</protein>
<feature type="transmembrane region" description="Helical" evidence="1">
    <location>
        <begin position="217"/>
        <end position="241"/>
    </location>
</feature>
<evidence type="ECO:0000256" key="1">
    <source>
        <dbReference type="SAM" id="Phobius"/>
    </source>
</evidence>